<dbReference type="EMBL" id="CAUEEQ010037785">
    <property type="protein sequence ID" value="CAJ0954127.1"/>
    <property type="molecule type" value="Genomic_DNA"/>
</dbReference>
<feature type="transmembrane region" description="Helical" evidence="14">
    <location>
        <begin position="60"/>
        <end position="86"/>
    </location>
</feature>
<evidence type="ECO:0000256" key="9">
    <source>
        <dbReference type="ARBA" id="ARBA00023157"/>
    </source>
</evidence>
<evidence type="ECO:0000256" key="5">
    <source>
        <dbReference type="ARBA" id="ARBA00022725"/>
    </source>
</evidence>
<evidence type="ECO:0000256" key="1">
    <source>
        <dbReference type="ARBA" id="ARBA00004651"/>
    </source>
</evidence>
<dbReference type="Proteomes" id="UP001176940">
    <property type="component" value="Unassembled WGS sequence"/>
</dbReference>
<keyword evidence="9" id="KW-1015">Disulfide bond</keyword>
<evidence type="ECO:0000256" key="11">
    <source>
        <dbReference type="ARBA" id="ARBA00023180"/>
    </source>
</evidence>
<evidence type="ECO:0000256" key="14">
    <source>
        <dbReference type="RuleBase" id="RU363047"/>
    </source>
</evidence>
<keyword evidence="6 14" id="KW-1133">Transmembrane helix</keyword>
<dbReference type="InterPro" id="IPR017452">
    <property type="entry name" value="GPCR_Rhodpsn_7TM"/>
</dbReference>
<feature type="domain" description="G-protein coupled receptors family 1 profile" evidence="16">
    <location>
        <begin position="1"/>
        <end position="142"/>
    </location>
</feature>
<keyword evidence="10 13" id="KW-0675">Receptor</keyword>
<dbReference type="PROSITE" id="PS00237">
    <property type="entry name" value="G_PROTEIN_RECEP_F1_1"/>
    <property type="match status" value="1"/>
</dbReference>
<evidence type="ECO:0000256" key="6">
    <source>
        <dbReference type="ARBA" id="ARBA00022989"/>
    </source>
</evidence>
<evidence type="ECO:0000256" key="8">
    <source>
        <dbReference type="ARBA" id="ARBA00023136"/>
    </source>
</evidence>
<evidence type="ECO:0000313" key="18">
    <source>
        <dbReference type="Proteomes" id="UP001176940"/>
    </source>
</evidence>
<comment type="caution">
    <text evidence="17">The sequence shown here is derived from an EMBL/GenBank/DDBJ whole genome shotgun (WGS) entry which is preliminary data.</text>
</comment>
<comment type="caution">
    <text evidence="14">Lacks conserved residue(s) required for the propagation of feature annotation.</text>
</comment>
<evidence type="ECO:0000259" key="16">
    <source>
        <dbReference type="PROSITE" id="PS50262"/>
    </source>
</evidence>
<dbReference type="InterPro" id="IPR000725">
    <property type="entry name" value="Olfact_rcpt"/>
</dbReference>
<dbReference type="Gene3D" id="1.20.1070.10">
    <property type="entry name" value="Rhodopsin 7-helix transmembrane proteins"/>
    <property type="match status" value="1"/>
</dbReference>
<dbReference type="SUPFAM" id="SSF81321">
    <property type="entry name" value="Family A G protein-coupled receptor-like"/>
    <property type="match status" value="1"/>
</dbReference>
<keyword evidence="18" id="KW-1185">Reference proteome</keyword>
<keyword evidence="12 13" id="KW-0807">Transducer</keyword>
<gene>
    <name evidence="17" type="ORF">RIMI_LOCUS14570904</name>
</gene>
<keyword evidence="4 13" id="KW-0812">Transmembrane</keyword>
<dbReference type="PROSITE" id="PS50262">
    <property type="entry name" value="G_PROTEIN_RECEP_F1_2"/>
    <property type="match status" value="1"/>
</dbReference>
<sequence>MLQIMLLSRVTITFTDCMTQMYVFGVSETFECFLLTVMSYDRYVAICIPLRYTIIMTSTYCVTLAIVSWLFTFAIMVVIITTILLLNFCGPKIIDHFFCDFLPIMDRSCSDTSIVQLEIYFLSVPIIFIPLIVIIFSYARIIVITLRIPSSTVLSDTFRYLKVSVSDGIGRYRQNIGSRRCRVPIPIQVNGTQKLKEPWLPPLRASASVLKNAVSEGPSMTSRSPDRDVIECPSLTTFSGMEADTRSGDSQGSLEGPLELHMPHTPIPISNITKISELGTGIPIQQVSADTQYLRYRNAQHYL</sequence>
<dbReference type="InterPro" id="IPR000276">
    <property type="entry name" value="GPCR_Rhodpsn"/>
</dbReference>
<feature type="region of interest" description="Disordered" evidence="15">
    <location>
        <begin position="239"/>
        <end position="263"/>
    </location>
</feature>
<dbReference type="PANTHER" id="PTHR24242:SF253">
    <property type="entry name" value="OLFACTORY RECEPTOR-RELATED"/>
    <property type="match status" value="1"/>
</dbReference>
<proteinExistence type="inferred from homology"/>
<evidence type="ECO:0000256" key="10">
    <source>
        <dbReference type="ARBA" id="ARBA00023170"/>
    </source>
</evidence>
<keyword evidence="8 14" id="KW-0472">Membrane</keyword>
<dbReference type="InterPro" id="IPR050939">
    <property type="entry name" value="Olfactory_GPCR1"/>
</dbReference>
<comment type="subcellular location">
    <subcellularLocation>
        <location evidence="1 14">Cell membrane</location>
        <topology evidence="1 14">Multi-pass membrane protein</topology>
    </subcellularLocation>
</comment>
<keyword evidence="3 14" id="KW-0716">Sensory transduction</keyword>
<keyword evidence="11" id="KW-0325">Glycoprotein</keyword>
<reference evidence="17" key="1">
    <citation type="submission" date="2023-07" db="EMBL/GenBank/DDBJ databases">
        <authorList>
            <person name="Stuckert A."/>
        </authorList>
    </citation>
    <scope>NUCLEOTIDE SEQUENCE</scope>
</reference>
<evidence type="ECO:0000256" key="12">
    <source>
        <dbReference type="ARBA" id="ARBA00023224"/>
    </source>
</evidence>
<keyword evidence="7 13" id="KW-0297">G-protein coupled receptor</keyword>
<evidence type="ECO:0000313" key="17">
    <source>
        <dbReference type="EMBL" id="CAJ0954127.1"/>
    </source>
</evidence>
<accession>A0ABN9M0H2</accession>
<evidence type="ECO:0000256" key="4">
    <source>
        <dbReference type="ARBA" id="ARBA00022692"/>
    </source>
</evidence>
<dbReference type="Pfam" id="PF13853">
    <property type="entry name" value="7tm_4"/>
    <property type="match status" value="1"/>
</dbReference>
<evidence type="ECO:0000256" key="3">
    <source>
        <dbReference type="ARBA" id="ARBA00022606"/>
    </source>
</evidence>
<keyword evidence="2 14" id="KW-1003">Cell membrane</keyword>
<keyword evidence="5 14" id="KW-0552">Olfaction</keyword>
<evidence type="ECO:0000256" key="13">
    <source>
        <dbReference type="RuleBase" id="RU000688"/>
    </source>
</evidence>
<dbReference type="PRINTS" id="PR00237">
    <property type="entry name" value="GPCRRHODOPSN"/>
</dbReference>
<organism evidence="17 18">
    <name type="scientific">Ranitomeya imitator</name>
    <name type="common">mimic poison frog</name>
    <dbReference type="NCBI Taxonomy" id="111125"/>
    <lineage>
        <taxon>Eukaryota</taxon>
        <taxon>Metazoa</taxon>
        <taxon>Chordata</taxon>
        <taxon>Craniata</taxon>
        <taxon>Vertebrata</taxon>
        <taxon>Euteleostomi</taxon>
        <taxon>Amphibia</taxon>
        <taxon>Batrachia</taxon>
        <taxon>Anura</taxon>
        <taxon>Neobatrachia</taxon>
        <taxon>Hyloidea</taxon>
        <taxon>Dendrobatidae</taxon>
        <taxon>Dendrobatinae</taxon>
        <taxon>Ranitomeya</taxon>
    </lineage>
</organism>
<evidence type="ECO:0000256" key="2">
    <source>
        <dbReference type="ARBA" id="ARBA00022475"/>
    </source>
</evidence>
<protein>
    <recommendedName>
        <fullName evidence="14">Olfactory receptor</fullName>
    </recommendedName>
</protein>
<dbReference type="PANTHER" id="PTHR24242">
    <property type="entry name" value="G-PROTEIN COUPLED RECEPTOR"/>
    <property type="match status" value="1"/>
</dbReference>
<dbReference type="PRINTS" id="PR00245">
    <property type="entry name" value="OLFACTORYR"/>
</dbReference>
<evidence type="ECO:0000256" key="7">
    <source>
        <dbReference type="ARBA" id="ARBA00023040"/>
    </source>
</evidence>
<name>A0ABN9M0H2_9NEOB</name>
<comment type="similarity">
    <text evidence="13">Belongs to the G-protein coupled receptor 1 family.</text>
</comment>
<feature type="transmembrane region" description="Helical" evidence="14">
    <location>
        <begin position="119"/>
        <end position="139"/>
    </location>
</feature>
<evidence type="ECO:0000256" key="15">
    <source>
        <dbReference type="SAM" id="MobiDB-lite"/>
    </source>
</evidence>